<organism evidence="7 8">
    <name type="scientific">Penicillium oxalicum (strain 114-2 / CGMCC 5302)</name>
    <name type="common">Penicillium decumbens</name>
    <dbReference type="NCBI Taxonomy" id="933388"/>
    <lineage>
        <taxon>Eukaryota</taxon>
        <taxon>Fungi</taxon>
        <taxon>Dikarya</taxon>
        <taxon>Ascomycota</taxon>
        <taxon>Pezizomycotina</taxon>
        <taxon>Eurotiomycetes</taxon>
        <taxon>Eurotiomycetidae</taxon>
        <taxon>Eurotiales</taxon>
        <taxon>Aspergillaceae</taxon>
        <taxon>Penicillium</taxon>
    </lineage>
</organism>
<comment type="subcellular location">
    <subcellularLocation>
        <location evidence="1">Endoplasmic reticulum membrane</location>
        <topology evidence="1">Multi-pass membrane protein</topology>
    </subcellularLocation>
</comment>
<reference evidence="7 8" key="1">
    <citation type="journal article" date="2013" name="PLoS ONE">
        <title>Genomic and secretomic analyses reveal unique features of the lignocellulolytic enzyme system of Penicillium decumbens.</title>
        <authorList>
            <person name="Liu G."/>
            <person name="Zhang L."/>
            <person name="Wei X."/>
            <person name="Zou G."/>
            <person name="Qin Y."/>
            <person name="Ma L."/>
            <person name="Li J."/>
            <person name="Zheng H."/>
            <person name="Wang S."/>
            <person name="Wang C."/>
            <person name="Xun L."/>
            <person name="Zhao G.-P."/>
            <person name="Zhou Z."/>
            <person name="Qu Y."/>
        </authorList>
    </citation>
    <scope>NUCLEOTIDE SEQUENCE [LARGE SCALE GENOMIC DNA]</scope>
    <source>
        <strain evidence="8">114-2 / CGMCC 5302</strain>
    </source>
</reference>
<accession>S8B1Z1</accession>
<dbReference type="eggNOG" id="ENOG502SP4D">
    <property type="taxonomic scope" value="Eukaryota"/>
</dbReference>
<keyword evidence="5 6" id="KW-0472">Membrane</keyword>
<evidence type="ECO:0000256" key="4">
    <source>
        <dbReference type="ARBA" id="ARBA00022989"/>
    </source>
</evidence>
<proteinExistence type="predicted"/>
<dbReference type="Pfam" id="PF11779">
    <property type="entry name" value="SPT_ssu-like"/>
    <property type="match status" value="1"/>
</dbReference>
<dbReference type="OrthoDB" id="202672at2759"/>
<dbReference type="AlphaFoldDB" id="S8B1Z1"/>
<keyword evidence="8" id="KW-1185">Reference proteome</keyword>
<dbReference type="InterPro" id="IPR024512">
    <property type="entry name" value="Ser_palmitoyltrfase_ssu-like"/>
</dbReference>
<evidence type="ECO:0000256" key="5">
    <source>
        <dbReference type="ARBA" id="ARBA00023136"/>
    </source>
</evidence>
<keyword evidence="2 6" id="KW-0812">Transmembrane</keyword>
<evidence type="ECO:0000256" key="2">
    <source>
        <dbReference type="ARBA" id="ARBA00022692"/>
    </source>
</evidence>
<dbReference type="HOGENOM" id="CLU_123432_0_0_1"/>
<dbReference type="EMBL" id="KB644414">
    <property type="protein sequence ID" value="EPS32823.1"/>
    <property type="molecule type" value="Genomic_DNA"/>
</dbReference>
<dbReference type="PhylomeDB" id="S8B1Z1"/>
<keyword evidence="3" id="KW-0256">Endoplasmic reticulum</keyword>
<name>S8B1Z1_PENO1</name>
<feature type="transmembrane region" description="Helical" evidence="6">
    <location>
        <begin position="79"/>
        <end position="100"/>
    </location>
</feature>
<evidence type="ECO:0000313" key="8">
    <source>
        <dbReference type="Proteomes" id="UP000019376"/>
    </source>
</evidence>
<protein>
    <submittedName>
        <fullName evidence="7">Uncharacterized protein</fullName>
    </submittedName>
</protein>
<sequence length="150" mass="16661">MPPEMQSFYTPNTAATHLSHTPAAVDELIAKYSSTATPAVFGTRRSRNPFRRVVDRVRLEYYRYEVTFGIYVMTTSEKVIANTFVLVVLSLLFWALLIYFPPLLFHKVSRLAWLLTGQSGQEVGSAAMGIWGTAGTPMSPASIVENTLPS</sequence>
<evidence type="ECO:0000256" key="6">
    <source>
        <dbReference type="SAM" id="Phobius"/>
    </source>
</evidence>
<evidence type="ECO:0000313" key="7">
    <source>
        <dbReference type="EMBL" id="EPS32823.1"/>
    </source>
</evidence>
<evidence type="ECO:0000256" key="3">
    <source>
        <dbReference type="ARBA" id="ARBA00022824"/>
    </source>
</evidence>
<dbReference type="GO" id="GO:0005789">
    <property type="term" value="C:endoplasmic reticulum membrane"/>
    <property type="evidence" value="ECO:0007669"/>
    <property type="project" value="UniProtKB-SubCell"/>
</dbReference>
<gene>
    <name evidence="7" type="ORF">PDE_07783</name>
</gene>
<keyword evidence="4 6" id="KW-1133">Transmembrane helix</keyword>
<evidence type="ECO:0000256" key="1">
    <source>
        <dbReference type="ARBA" id="ARBA00004477"/>
    </source>
</evidence>
<dbReference type="Proteomes" id="UP000019376">
    <property type="component" value="Unassembled WGS sequence"/>
</dbReference>